<keyword evidence="2" id="KW-1185">Reference proteome</keyword>
<dbReference type="Proteomes" id="UP000534294">
    <property type="component" value="Unassembled WGS sequence"/>
</dbReference>
<sequence>MTDDRLATLAAAEVRQTLRGLPEDIREAAAGCVIEPVFMADCLAAGEVIEDDILGLFEGNSRADPEPEFPGQLPRIRLFLDNLWDYTGGNPELYREEVRVTLLHELGHYLGFDEAQVAALGLA</sequence>
<accession>A0A7W7YMA9</accession>
<protein>
    <submittedName>
        <fullName evidence="1">Putative Zn-dependent protease with MMP-like domain</fullName>
    </submittedName>
</protein>
<dbReference type="InterPro" id="IPR010428">
    <property type="entry name" value="Zincin_1"/>
</dbReference>
<dbReference type="AlphaFoldDB" id="A0A7W7YMA9"/>
<dbReference type="GO" id="GO:0006508">
    <property type="term" value="P:proteolysis"/>
    <property type="evidence" value="ECO:0007669"/>
    <property type="project" value="UniProtKB-KW"/>
</dbReference>
<dbReference type="Pfam" id="PF06262">
    <property type="entry name" value="Zincin_1"/>
    <property type="match status" value="1"/>
</dbReference>
<dbReference type="GO" id="GO:0008233">
    <property type="term" value="F:peptidase activity"/>
    <property type="evidence" value="ECO:0007669"/>
    <property type="project" value="UniProtKB-KW"/>
</dbReference>
<dbReference type="Gene3D" id="3.30.2010.20">
    <property type="match status" value="1"/>
</dbReference>
<evidence type="ECO:0000313" key="1">
    <source>
        <dbReference type="EMBL" id="MBB5038818.1"/>
    </source>
</evidence>
<organism evidence="1 2">
    <name type="scientific">Prosthecobacter dejongeii</name>
    <dbReference type="NCBI Taxonomy" id="48465"/>
    <lineage>
        <taxon>Bacteria</taxon>
        <taxon>Pseudomonadati</taxon>
        <taxon>Verrucomicrobiota</taxon>
        <taxon>Verrucomicrobiia</taxon>
        <taxon>Verrucomicrobiales</taxon>
        <taxon>Verrucomicrobiaceae</taxon>
        <taxon>Prosthecobacter</taxon>
    </lineage>
</organism>
<comment type="caution">
    <text evidence="1">The sequence shown here is derived from an EMBL/GenBank/DDBJ whole genome shotgun (WGS) entry which is preliminary data.</text>
</comment>
<keyword evidence="1" id="KW-0378">Hydrolase</keyword>
<evidence type="ECO:0000313" key="2">
    <source>
        <dbReference type="Proteomes" id="UP000534294"/>
    </source>
</evidence>
<reference evidence="1 2" key="1">
    <citation type="submission" date="2020-08" db="EMBL/GenBank/DDBJ databases">
        <title>Genomic Encyclopedia of Type Strains, Phase IV (KMG-IV): sequencing the most valuable type-strain genomes for metagenomic binning, comparative biology and taxonomic classification.</title>
        <authorList>
            <person name="Goeker M."/>
        </authorList>
    </citation>
    <scope>NUCLEOTIDE SEQUENCE [LARGE SCALE GENOMIC DNA]</scope>
    <source>
        <strain evidence="1 2">DSM 12251</strain>
    </source>
</reference>
<proteinExistence type="predicted"/>
<gene>
    <name evidence="1" type="ORF">HNQ64_003083</name>
</gene>
<keyword evidence="1" id="KW-0645">Protease</keyword>
<name>A0A7W7YMA9_9BACT</name>
<dbReference type="RefSeq" id="WP_184209976.1">
    <property type="nucleotide sequence ID" value="NZ_JACHIF010000006.1"/>
</dbReference>
<dbReference type="EMBL" id="JACHIF010000006">
    <property type="protein sequence ID" value="MBB5038818.1"/>
    <property type="molecule type" value="Genomic_DNA"/>
</dbReference>
<dbReference type="InterPro" id="IPR038555">
    <property type="entry name" value="Zincin_1_sf"/>
</dbReference>
<dbReference type="SUPFAM" id="SSF55486">
    <property type="entry name" value="Metalloproteases ('zincins'), catalytic domain"/>
    <property type="match status" value="1"/>
</dbReference>